<dbReference type="Proteomes" id="UP000006729">
    <property type="component" value="Chromosome 12"/>
</dbReference>
<name>A0A2K1Y842_POPTR</name>
<keyword evidence="2" id="KW-1185">Reference proteome</keyword>
<sequence>MDSSSTMGDLLTNFLSFLIRSLSSIPRNMITLDKFSDGDTNIKKHKCPDSLMRTRFMYVSVSVSVSV</sequence>
<organism evidence="1 2">
    <name type="scientific">Populus trichocarpa</name>
    <name type="common">Western balsam poplar</name>
    <name type="synonym">Populus balsamifera subsp. trichocarpa</name>
    <dbReference type="NCBI Taxonomy" id="3694"/>
    <lineage>
        <taxon>Eukaryota</taxon>
        <taxon>Viridiplantae</taxon>
        <taxon>Streptophyta</taxon>
        <taxon>Embryophyta</taxon>
        <taxon>Tracheophyta</taxon>
        <taxon>Spermatophyta</taxon>
        <taxon>Magnoliopsida</taxon>
        <taxon>eudicotyledons</taxon>
        <taxon>Gunneridae</taxon>
        <taxon>Pentapetalae</taxon>
        <taxon>rosids</taxon>
        <taxon>fabids</taxon>
        <taxon>Malpighiales</taxon>
        <taxon>Salicaceae</taxon>
        <taxon>Saliceae</taxon>
        <taxon>Populus</taxon>
    </lineage>
</organism>
<evidence type="ECO:0000313" key="1">
    <source>
        <dbReference type="EMBL" id="PNT09194.1"/>
    </source>
</evidence>
<dbReference type="EMBL" id="CM009301">
    <property type="protein sequence ID" value="PNT09194.1"/>
    <property type="molecule type" value="Genomic_DNA"/>
</dbReference>
<dbReference type="AlphaFoldDB" id="A0A2K1Y842"/>
<dbReference type="InParanoid" id="A0A2K1Y842"/>
<reference evidence="1 2" key="1">
    <citation type="journal article" date="2006" name="Science">
        <title>The genome of black cottonwood, Populus trichocarpa (Torr. &amp; Gray).</title>
        <authorList>
            <person name="Tuskan G.A."/>
            <person name="Difazio S."/>
            <person name="Jansson S."/>
            <person name="Bohlmann J."/>
            <person name="Grigoriev I."/>
            <person name="Hellsten U."/>
            <person name="Putnam N."/>
            <person name="Ralph S."/>
            <person name="Rombauts S."/>
            <person name="Salamov A."/>
            <person name="Schein J."/>
            <person name="Sterck L."/>
            <person name="Aerts A."/>
            <person name="Bhalerao R.R."/>
            <person name="Bhalerao R.P."/>
            <person name="Blaudez D."/>
            <person name="Boerjan W."/>
            <person name="Brun A."/>
            <person name="Brunner A."/>
            <person name="Busov V."/>
            <person name="Campbell M."/>
            <person name="Carlson J."/>
            <person name="Chalot M."/>
            <person name="Chapman J."/>
            <person name="Chen G.L."/>
            <person name="Cooper D."/>
            <person name="Coutinho P.M."/>
            <person name="Couturier J."/>
            <person name="Covert S."/>
            <person name="Cronk Q."/>
            <person name="Cunningham R."/>
            <person name="Davis J."/>
            <person name="Degroeve S."/>
            <person name="Dejardin A."/>
            <person name="Depamphilis C."/>
            <person name="Detter J."/>
            <person name="Dirks B."/>
            <person name="Dubchak I."/>
            <person name="Duplessis S."/>
            <person name="Ehlting J."/>
            <person name="Ellis B."/>
            <person name="Gendler K."/>
            <person name="Goodstein D."/>
            <person name="Gribskov M."/>
            <person name="Grimwood J."/>
            <person name="Groover A."/>
            <person name="Gunter L."/>
            <person name="Hamberger B."/>
            <person name="Heinze B."/>
            <person name="Helariutta Y."/>
            <person name="Henrissat B."/>
            <person name="Holligan D."/>
            <person name="Holt R."/>
            <person name="Huang W."/>
            <person name="Islam-Faridi N."/>
            <person name="Jones S."/>
            <person name="Jones-Rhoades M."/>
            <person name="Jorgensen R."/>
            <person name="Joshi C."/>
            <person name="Kangasjarvi J."/>
            <person name="Karlsson J."/>
            <person name="Kelleher C."/>
            <person name="Kirkpatrick R."/>
            <person name="Kirst M."/>
            <person name="Kohler A."/>
            <person name="Kalluri U."/>
            <person name="Larimer F."/>
            <person name="Leebens-Mack J."/>
            <person name="Leple J.C."/>
            <person name="Locascio P."/>
            <person name="Lou Y."/>
            <person name="Lucas S."/>
            <person name="Martin F."/>
            <person name="Montanini B."/>
            <person name="Napoli C."/>
            <person name="Nelson D.R."/>
            <person name="Nelson C."/>
            <person name="Nieminen K."/>
            <person name="Nilsson O."/>
            <person name="Pereda V."/>
            <person name="Peter G."/>
            <person name="Philippe R."/>
            <person name="Pilate G."/>
            <person name="Poliakov A."/>
            <person name="Razumovskaya J."/>
            <person name="Richardson P."/>
            <person name="Rinaldi C."/>
            <person name="Ritland K."/>
            <person name="Rouze P."/>
            <person name="Ryaboy D."/>
            <person name="Schmutz J."/>
            <person name="Schrader J."/>
            <person name="Segerman B."/>
            <person name="Shin H."/>
            <person name="Siddiqui A."/>
            <person name="Sterky F."/>
            <person name="Terry A."/>
            <person name="Tsai C.J."/>
            <person name="Uberbacher E."/>
            <person name="Unneberg P."/>
            <person name="Vahala J."/>
            <person name="Wall K."/>
            <person name="Wessler S."/>
            <person name="Yang G."/>
            <person name="Yin T."/>
            <person name="Douglas C."/>
            <person name="Marra M."/>
            <person name="Sandberg G."/>
            <person name="Van de Peer Y."/>
            <person name="Rokhsar D."/>
        </authorList>
    </citation>
    <scope>NUCLEOTIDE SEQUENCE [LARGE SCALE GENOMIC DNA]</scope>
    <source>
        <strain evidence="2">cv. Nisqually</strain>
    </source>
</reference>
<accession>A0A2K1Y842</accession>
<proteinExistence type="predicted"/>
<protein>
    <submittedName>
        <fullName evidence="1">Uncharacterized protein</fullName>
    </submittedName>
</protein>
<evidence type="ECO:0000313" key="2">
    <source>
        <dbReference type="Proteomes" id="UP000006729"/>
    </source>
</evidence>
<gene>
    <name evidence="1" type="ORF">POPTR_012G031300</name>
</gene>